<evidence type="ECO:0000256" key="2">
    <source>
        <dbReference type="ARBA" id="ARBA00004141"/>
    </source>
</evidence>
<dbReference type="InterPro" id="IPR000960">
    <property type="entry name" value="Flavin_mOase"/>
</dbReference>
<evidence type="ECO:0000256" key="18">
    <source>
        <dbReference type="ARBA" id="ARBA00066870"/>
    </source>
</evidence>
<evidence type="ECO:0000256" key="16">
    <source>
        <dbReference type="ARBA" id="ARBA00052183"/>
    </source>
</evidence>
<dbReference type="PRINTS" id="PR00370">
    <property type="entry name" value="FMOXYGENASE"/>
</dbReference>
<comment type="catalytic activity">
    <reaction evidence="15">
        <text>3,4-dihydroxybenzoate + bromide + NADPH + O2 + 2 H(+) = 3-bromo-4,5-dihydroxybenzoate + NADP(+) + 2 H2O</text>
        <dbReference type="Rhea" id="RHEA:56372"/>
        <dbReference type="ChEBI" id="CHEBI:15377"/>
        <dbReference type="ChEBI" id="CHEBI:15378"/>
        <dbReference type="ChEBI" id="CHEBI:15379"/>
        <dbReference type="ChEBI" id="CHEBI:15858"/>
        <dbReference type="ChEBI" id="CHEBI:36241"/>
        <dbReference type="ChEBI" id="CHEBI:57783"/>
        <dbReference type="ChEBI" id="CHEBI:58349"/>
        <dbReference type="ChEBI" id="CHEBI:140211"/>
    </reaction>
    <physiologicalReaction direction="left-to-right" evidence="15">
        <dbReference type="Rhea" id="RHEA:56373"/>
    </physiologicalReaction>
</comment>
<accession>A0A231GUF6</accession>
<dbReference type="InterPro" id="IPR050346">
    <property type="entry name" value="FMO-like"/>
</dbReference>
<dbReference type="Gene3D" id="1.20.1740.10">
    <property type="entry name" value="Amino acid/polyamine transporter I"/>
    <property type="match status" value="1"/>
</dbReference>
<dbReference type="InterPro" id="IPR002293">
    <property type="entry name" value="AA/rel_permease1"/>
</dbReference>
<protein>
    <recommendedName>
        <fullName evidence="19">4-hydroxybenzoate brominase (decarboxylating)</fullName>
        <ecNumber evidence="18">1.14.19.55</ecNumber>
    </recommendedName>
</protein>
<dbReference type="PANTHER" id="PTHR23023">
    <property type="entry name" value="DIMETHYLANILINE MONOOXYGENASE"/>
    <property type="match status" value="1"/>
</dbReference>
<keyword evidence="5" id="KW-0285">Flavoprotein</keyword>
<dbReference type="InterPro" id="IPR036188">
    <property type="entry name" value="FAD/NAD-bd_sf"/>
</dbReference>
<dbReference type="EMBL" id="NGAF01000038">
    <property type="protein sequence ID" value="OXR40175.1"/>
    <property type="molecule type" value="Genomic_DNA"/>
</dbReference>
<feature type="transmembrane region" description="Helical" evidence="21">
    <location>
        <begin position="29"/>
        <end position="51"/>
    </location>
</feature>
<dbReference type="GO" id="GO:0004499">
    <property type="term" value="F:N,N-dimethylaniline monooxygenase activity"/>
    <property type="evidence" value="ECO:0007669"/>
    <property type="project" value="InterPro"/>
</dbReference>
<comment type="subcellular location">
    <subcellularLocation>
        <location evidence="2">Membrane</location>
        <topology evidence="2">Multi-pass membrane protein</topology>
    </subcellularLocation>
</comment>
<keyword evidence="8" id="KW-0521">NADP</keyword>
<dbReference type="GO" id="GO:0022857">
    <property type="term" value="F:transmembrane transporter activity"/>
    <property type="evidence" value="ECO:0007669"/>
    <property type="project" value="InterPro"/>
</dbReference>
<keyword evidence="11 21" id="KW-0472">Membrane</keyword>
<evidence type="ECO:0000256" key="7">
    <source>
        <dbReference type="ARBA" id="ARBA00022827"/>
    </source>
</evidence>
<comment type="catalytic activity">
    <reaction evidence="16">
        <text>3,4-dihydroxybenzoate + 2 bromide + 2 NADPH + 2 O2 + 5 H(+) = 3,5-dibromobenzene-1,2-diol + CO2 + 2 NADP(+) + 4 H2O</text>
        <dbReference type="Rhea" id="RHEA:56368"/>
        <dbReference type="ChEBI" id="CHEBI:15377"/>
        <dbReference type="ChEBI" id="CHEBI:15378"/>
        <dbReference type="ChEBI" id="CHEBI:15379"/>
        <dbReference type="ChEBI" id="CHEBI:15858"/>
        <dbReference type="ChEBI" id="CHEBI:16526"/>
        <dbReference type="ChEBI" id="CHEBI:36241"/>
        <dbReference type="ChEBI" id="CHEBI:57783"/>
        <dbReference type="ChEBI" id="CHEBI:58349"/>
        <dbReference type="ChEBI" id="CHEBI:140214"/>
        <dbReference type="EC" id="1.14.19.55"/>
    </reaction>
    <physiologicalReaction direction="left-to-right" evidence="16">
        <dbReference type="Rhea" id="RHEA:56369"/>
    </physiologicalReaction>
</comment>
<name>A0A231GUF6_9NOCA</name>
<reference evidence="22 23" key="1">
    <citation type="submission" date="2017-07" db="EMBL/GenBank/DDBJ databases">
        <title>First draft Genome Sequence of Nocardia cerradoensis isolated from human infection.</title>
        <authorList>
            <person name="Carrasco G."/>
        </authorList>
    </citation>
    <scope>NUCLEOTIDE SEQUENCE [LARGE SCALE GENOMIC DNA]</scope>
    <source>
        <strain evidence="22 23">CNM20130759</strain>
    </source>
</reference>
<feature type="transmembrane region" description="Helical" evidence="21">
    <location>
        <begin position="165"/>
        <end position="186"/>
    </location>
</feature>
<dbReference type="FunFam" id="3.50.50.60:FF:000023">
    <property type="entry name" value="Dimethylaniline monooxygenase [N-oxide-forming]"/>
    <property type="match status" value="1"/>
</dbReference>
<dbReference type="Gene3D" id="3.50.50.60">
    <property type="entry name" value="FAD/NAD(P)-binding domain"/>
    <property type="match status" value="1"/>
</dbReference>
<comment type="catalytic activity">
    <reaction evidence="17">
        <text>2 bromide + 4-hydroxybenzoate + 2 NADPH + 2 O2 + 5 H(+) = 2,4-dibromophenol + CO2 + 2 NADP(+) + 4 H2O</text>
        <dbReference type="Rhea" id="RHEA:56348"/>
        <dbReference type="ChEBI" id="CHEBI:15377"/>
        <dbReference type="ChEBI" id="CHEBI:15378"/>
        <dbReference type="ChEBI" id="CHEBI:15379"/>
        <dbReference type="ChEBI" id="CHEBI:15858"/>
        <dbReference type="ChEBI" id="CHEBI:16526"/>
        <dbReference type="ChEBI" id="CHEBI:17879"/>
        <dbReference type="ChEBI" id="CHEBI:34238"/>
        <dbReference type="ChEBI" id="CHEBI:57783"/>
        <dbReference type="ChEBI" id="CHEBI:58349"/>
        <dbReference type="EC" id="1.14.19.55"/>
    </reaction>
    <physiologicalReaction direction="left-to-right" evidence="17">
        <dbReference type="Rhea" id="RHEA:56349"/>
    </physiologicalReaction>
</comment>
<evidence type="ECO:0000256" key="8">
    <source>
        <dbReference type="ARBA" id="ARBA00022857"/>
    </source>
</evidence>
<organism evidence="22 23">
    <name type="scientific">Nocardia cerradoensis</name>
    <dbReference type="NCBI Taxonomy" id="85688"/>
    <lineage>
        <taxon>Bacteria</taxon>
        <taxon>Bacillati</taxon>
        <taxon>Actinomycetota</taxon>
        <taxon>Actinomycetes</taxon>
        <taxon>Mycobacteriales</taxon>
        <taxon>Nocardiaceae</taxon>
        <taxon>Nocardia</taxon>
    </lineage>
</organism>
<dbReference type="SUPFAM" id="SSF51905">
    <property type="entry name" value="FAD/NAD(P)-binding domain"/>
    <property type="match status" value="2"/>
</dbReference>
<feature type="transmembrane region" description="Helical" evidence="21">
    <location>
        <begin position="414"/>
        <end position="438"/>
    </location>
</feature>
<feature type="transmembrane region" description="Helical" evidence="21">
    <location>
        <begin position="140"/>
        <end position="158"/>
    </location>
</feature>
<evidence type="ECO:0000256" key="12">
    <source>
        <dbReference type="ARBA" id="ARBA00050194"/>
    </source>
</evidence>
<keyword evidence="10" id="KW-0560">Oxidoreductase</keyword>
<evidence type="ECO:0000256" key="1">
    <source>
        <dbReference type="ARBA" id="ARBA00001974"/>
    </source>
</evidence>
<comment type="cofactor">
    <cofactor evidence="1">
        <name>FAD</name>
        <dbReference type="ChEBI" id="CHEBI:57692"/>
    </cofactor>
</comment>
<sequence length="953" mass="102345">MSTQYSGTRSEVGAGSGTGRQRTLTTGRVVVLVVAAAAPMAALIGTMPLALIRGNDIVLPAAYLLAGLGLLCFCAAYAAMTRRVSNDGAFYLLVARALGKPLGAAAGYVGTLGYAALAIGLPASFGYFTSLVLQSTGVNVPWWVCTAVAVAVVAVLGYRNVDLSARILAVLMVLEFAVLIVLDLLIAGDRGGAAFPLQAFAPHRVLSGSLGVAAMFAFTSYVGFESAALYGEETKNPERSIPRAAFTAVGVITVFYIVTSLILIGGAGGDAAPALAGSEVGDFVFTLAQQYGGTVLYDATAVLLCTSLLASYLALHNAASRYVFALGRERFLPRALGRYHPRHLSPHAASIAVSASTVVVLAGLGAAGADPYLIIAAALIGLGTLAIVSVQAITALAALVFFRRRSDRHWFSGVVAPVFGVLGLGTGVVLATANYSVLTGTTNLAVDLIPVLLIVAAGAGIAVAVRLRSTRPAVYAAFATSRLRKRSDAALARPAVDYTRRYVIVGGGPTSMIMARALMKEGVPFDWFERHSDFGGIWDMDNPGTPMYESAHFISSKYTSGFYGQPMPADFPDYPAWWQIRDYIRQFARDWGLYDRVTFDTAVEWAEPLPGDRWRVRLSDGRVNEYDGLIAAPGVTWHANAPGFTGMETFRGDIRHSVTFRSGQEFLGKRVLVVGAGNSGVDIACDAARHAERAFFSVRRGYRYFPKHIGGLPTDAVVNGILEPPKGLSLSADLDQLIDSLVGDLTRYGLPAPDHNALSSHPIMNSQVLHYLAHGDLIAKPDVDHFTETGVVFTDGTSESVDLVLLCTGYEYKIPFLDSGLFTWKAGHPQLYLNVFNRDYDSLYVLGFIEFADAAYKRFDEMAQLVVMDIRARETGEHRDRLRGLKAGDHPDLRGGIDYVDSPRHANYVESHTYQNYLAELRDRFGWPDPDHSYYDAIRPVAVVAAADSEGAR</sequence>
<feature type="transmembrane region" description="Helical" evidence="21">
    <location>
        <begin position="301"/>
        <end position="324"/>
    </location>
</feature>
<evidence type="ECO:0000256" key="21">
    <source>
        <dbReference type="SAM" id="Phobius"/>
    </source>
</evidence>
<comment type="catalytic activity">
    <reaction evidence="12">
        <text>3-bromo-4-hydroxybenzoate + bromide + NADPH + O2 + 3 H(+) = 2,4-dibromophenol + CO2 + NADP(+) + 2 H2O</text>
        <dbReference type="Rhea" id="RHEA:56356"/>
        <dbReference type="ChEBI" id="CHEBI:15377"/>
        <dbReference type="ChEBI" id="CHEBI:15378"/>
        <dbReference type="ChEBI" id="CHEBI:15379"/>
        <dbReference type="ChEBI" id="CHEBI:15858"/>
        <dbReference type="ChEBI" id="CHEBI:16526"/>
        <dbReference type="ChEBI" id="CHEBI:34238"/>
        <dbReference type="ChEBI" id="CHEBI:57783"/>
        <dbReference type="ChEBI" id="CHEBI:58349"/>
        <dbReference type="ChEBI" id="CHEBI:140203"/>
    </reaction>
    <physiologicalReaction direction="left-to-right" evidence="12">
        <dbReference type="Rhea" id="RHEA:56357"/>
    </physiologicalReaction>
</comment>
<evidence type="ECO:0000256" key="20">
    <source>
        <dbReference type="SAM" id="MobiDB-lite"/>
    </source>
</evidence>
<evidence type="ECO:0000256" key="19">
    <source>
        <dbReference type="ARBA" id="ARBA00069832"/>
    </source>
</evidence>
<evidence type="ECO:0000313" key="23">
    <source>
        <dbReference type="Proteomes" id="UP000215506"/>
    </source>
</evidence>
<evidence type="ECO:0000256" key="5">
    <source>
        <dbReference type="ARBA" id="ARBA00022630"/>
    </source>
</evidence>
<feature type="transmembrane region" description="Helical" evidence="21">
    <location>
        <begin position="57"/>
        <end position="80"/>
    </location>
</feature>
<feature type="transmembrane region" description="Helical" evidence="21">
    <location>
        <begin position="372"/>
        <end position="402"/>
    </location>
</feature>
<keyword evidence="7" id="KW-0274">FAD</keyword>
<keyword evidence="6 21" id="KW-0812">Transmembrane</keyword>
<evidence type="ECO:0000256" key="14">
    <source>
        <dbReference type="ARBA" id="ARBA00051354"/>
    </source>
</evidence>
<evidence type="ECO:0000256" key="4">
    <source>
        <dbReference type="ARBA" id="ARBA00010139"/>
    </source>
</evidence>
<evidence type="ECO:0000256" key="9">
    <source>
        <dbReference type="ARBA" id="ARBA00022989"/>
    </source>
</evidence>
<dbReference type="GO" id="GO:0016020">
    <property type="term" value="C:membrane"/>
    <property type="evidence" value="ECO:0007669"/>
    <property type="project" value="UniProtKB-SubCell"/>
</dbReference>
<dbReference type="EC" id="1.14.19.55" evidence="18"/>
<comment type="caution">
    <text evidence="22">The sequence shown here is derived from an EMBL/GenBank/DDBJ whole genome shotgun (WGS) entry which is preliminary data.</text>
</comment>
<evidence type="ECO:0000256" key="13">
    <source>
        <dbReference type="ARBA" id="ARBA00050583"/>
    </source>
</evidence>
<dbReference type="AlphaFoldDB" id="A0A231GUF6"/>
<evidence type="ECO:0000256" key="17">
    <source>
        <dbReference type="ARBA" id="ARBA00052260"/>
    </source>
</evidence>
<dbReference type="InterPro" id="IPR020946">
    <property type="entry name" value="Flavin_mOase-like"/>
</dbReference>
<feature type="transmembrane region" description="Helical" evidence="21">
    <location>
        <begin position="101"/>
        <end position="128"/>
    </location>
</feature>
<comment type="catalytic activity">
    <reaction evidence="14">
        <text>bromide + 4-hydroxybenzoate + NADPH + O2 + 2 H(+) = 3-bromo-4-hydroxybenzoate + NADP(+) + 2 H2O</text>
        <dbReference type="Rhea" id="RHEA:56352"/>
        <dbReference type="ChEBI" id="CHEBI:15377"/>
        <dbReference type="ChEBI" id="CHEBI:15378"/>
        <dbReference type="ChEBI" id="CHEBI:15379"/>
        <dbReference type="ChEBI" id="CHEBI:15858"/>
        <dbReference type="ChEBI" id="CHEBI:17879"/>
        <dbReference type="ChEBI" id="CHEBI:57783"/>
        <dbReference type="ChEBI" id="CHEBI:58349"/>
        <dbReference type="ChEBI" id="CHEBI:140203"/>
    </reaction>
    <physiologicalReaction direction="left-to-right" evidence="14">
        <dbReference type="Rhea" id="RHEA:56353"/>
    </physiologicalReaction>
</comment>
<comment type="catalytic activity">
    <reaction evidence="13">
        <text>3-bromo-4,5-dihydroxybenzoate + bromide + NADPH + O2 + 3 H(+) = 3,5-dibromobenzene-1,2-diol + CO2 + NADP(+) + 2 H2O</text>
        <dbReference type="Rhea" id="RHEA:56376"/>
        <dbReference type="ChEBI" id="CHEBI:15377"/>
        <dbReference type="ChEBI" id="CHEBI:15378"/>
        <dbReference type="ChEBI" id="CHEBI:15379"/>
        <dbReference type="ChEBI" id="CHEBI:15858"/>
        <dbReference type="ChEBI" id="CHEBI:16526"/>
        <dbReference type="ChEBI" id="CHEBI:57783"/>
        <dbReference type="ChEBI" id="CHEBI:58349"/>
        <dbReference type="ChEBI" id="CHEBI:140211"/>
        <dbReference type="ChEBI" id="CHEBI:140214"/>
    </reaction>
    <physiologicalReaction direction="left-to-right" evidence="13">
        <dbReference type="Rhea" id="RHEA:56377"/>
    </physiologicalReaction>
</comment>
<evidence type="ECO:0000256" key="15">
    <source>
        <dbReference type="ARBA" id="ARBA00051726"/>
    </source>
</evidence>
<keyword evidence="23" id="KW-1185">Reference proteome</keyword>
<keyword evidence="9 21" id="KW-1133">Transmembrane helix</keyword>
<proteinExistence type="inferred from homology"/>
<dbReference type="GO" id="GO:0050661">
    <property type="term" value="F:NADP binding"/>
    <property type="evidence" value="ECO:0007669"/>
    <property type="project" value="InterPro"/>
</dbReference>
<feature type="transmembrane region" description="Helical" evidence="21">
    <location>
        <begin position="444"/>
        <end position="465"/>
    </location>
</feature>
<evidence type="ECO:0000313" key="22">
    <source>
        <dbReference type="EMBL" id="OXR40175.1"/>
    </source>
</evidence>
<feature type="transmembrane region" description="Helical" evidence="21">
    <location>
        <begin position="245"/>
        <end position="267"/>
    </location>
</feature>
<comment type="similarity">
    <text evidence="4">Belongs to the FAD-binding monooxygenase family.</text>
</comment>
<evidence type="ECO:0000256" key="10">
    <source>
        <dbReference type="ARBA" id="ARBA00023002"/>
    </source>
</evidence>
<gene>
    <name evidence="22" type="primary">puuP_2</name>
    <name evidence="22" type="ORF">B7C42_07757</name>
</gene>
<dbReference type="Pfam" id="PF00743">
    <property type="entry name" value="FMO-like"/>
    <property type="match status" value="1"/>
</dbReference>
<evidence type="ECO:0000256" key="6">
    <source>
        <dbReference type="ARBA" id="ARBA00022692"/>
    </source>
</evidence>
<evidence type="ECO:0000256" key="11">
    <source>
        <dbReference type="ARBA" id="ARBA00023136"/>
    </source>
</evidence>
<dbReference type="Pfam" id="PF13520">
    <property type="entry name" value="AA_permease_2"/>
    <property type="match status" value="1"/>
</dbReference>
<dbReference type="GO" id="GO:0050660">
    <property type="term" value="F:flavin adenine dinucleotide binding"/>
    <property type="evidence" value="ECO:0007669"/>
    <property type="project" value="InterPro"/>
</dbReference>
<feature type="transmembrane region" description="Helical" evidence="21">
    <location>
        <begin position="344"/>
        <end position="366"/>
    </location>
</feature>
<dbReference type="Proteomes" id="UP000215506">
    <property type="component" value="Unassembled WGS sequence"/>
</dbReference>
<feature type="region of interest" description="Disordered" evidence="20">
    <location>
        <begin position="1"/>
        <end position="21"/>
    </location>
</feature>
<comment type="similarity">
    <text evidence="3">Belongs to the FMO family.</text>
</comment>
<feature type="transmembrane region" description="Helical" evidence="21">
    <location>
        <begin position="206"/>
        <end position="224"/>
    </location>
</feature>
<evidence type="ECO:0000256" key="3">
    <source>
        <dbReference type="ARBA" id="ARBA00009183"/>
    </source>
</evidence>